<evidence type="ECO:0000313" key="1">
    <source>
        <dbReference type="EMBL" id="KAJ0105386.1"/>
    </source>
</evidence>
<proteinExistence type="predicted"/>
<organism evidence="1 2">
    <name type="scientific">Pistacia atlantica</name>
    <dbReference type="NCBI Taxonomy" id="434234"/>
    <lineage>
        <taxon>Eukaryota</taxon>
        <taxon>Viridiplantae</taxon>
        <taxon>Streptophyta</taxon>
        <taxon>Embryophyta</taxon>
        <taxon>Tracheophyta</taxon>
        <taxon>Spermatophyta</taxon>
        <taxon>Magnoliopsida</taxon>
        <taxon>eudicotyledons</taxon>
        <taxon>Gunneridae</taxon>
        <taxon>Pentapetalae</taxon>
        <taxon>rosids</taxon>
        <taxon>malvids</taxon>
        <taxon>Sapindales</taxon>
        <taxon>Anacardiaceae</taxon>
        <taxon>Pistacia</taxon>
    </lineage>
</organism>
<keyword evidence="2" id="KW-1185">Reference proteome</keyword>
<gene>
    <name evidence="1" type="ORF">Patl1_19616</name>
</gene>
<dbReference type="EMBL" id="CM047898">
    <property type="protein sequence ID" value="KAJ0105386.1"/>
    <property type="molecule type" value="Genomic_DNA"/>
</dbReference>
<accession>A0ACC1BZH7</accession>
<sequence length="614" mass="67023">MITALDFYHVMTAMVPLYVAMILAYGSVKWWKIFTPDQCSGINRFVALFAVPLLSFHFISTNDPYAMNFRFIAADTLQKIIVLVVLAIWTRVSKRGCLEWTITLFSLSTLPNTLVMGIPLLKGMYGEFSGSLMVQIVVLQCIIWYTLMLFLFEYRGARMLISEQFPDTAGSIVSIHVDSDIMSLDGRQPLETEAEIKEDGKLHVTVRKSNASRSDIFSRRSQGLSSTTPRPSNLTNAEIYSLQSSRNPTPRGSSFNHTDFYSMMAGGRSSNFGAGDVYGLSASRGPTPRPSNYEEDGAAAATATAKSRFHYHPPGSGAAHYPAPNPGMFSPTGSKAAAAAAAANNVTTAKRPNGQAQQKPEDGSRDLHMFVWSSSASPVSDVFGGHDYAANEQKDVRLSMSPGKVEGHRENHEGEYNIERDDFSFGNRGIENNHEGEKVGDGKPKTMPPTSVMTRLILIMVWRKLIRNPNTYSSLIGLTWSLVSFRWHVEMPAIIAKSISILSDAGLGMAMFSLGLFMALQPRIIACGNSIAAFAMAVRFLTGPAVMAAASIAVGLKGVLLHVAIVQAALPQGIVPFVFAKEYNVHPDILSTAVIFGMLIALPITLVYYIFMGL</sequence>
<comment type="caution">
    <text evidence="1">The sequence shown here is derived from an EMBL/GenBank/DDBJ whole genome shotgun (WGS) entry which is preliminary data.</text>
</comment>
<reference evidence="2" key="1">
    <citation type="journal article" date="2023" name="G3 (Bethesda)">
        <title>Genome assembly and association tests identify interacting loci associated with vigor, precocity, and sex in interspecific pistachio rootstocks.</title>
        <authorList>
            <person name="Palmer W."/>
            <person name="Jacygrad E."/>
            <person name="Sagayaradj S."/>
            <person name="Cavanaugh K."/>
            <person name="Han R."/>
            <person name="Bertier L."/>
            <person name="Beede B."/>
            <person name="Kafkas S."/>
            <person name="Golino D."/>
            <person name="Preece J."/>
            <person name="Michelmore R."/>
        </authorList>
    </citation>
    <scope>NUCLEOTIDE SEQUENCE [LARGE SCALE GENOMIC DNA]</scope>
</reference>
<dbReference type="Proteomes" id="UP001164250">
    <property type="component" value="Chromosome 2"/>
</dbReference>
<protein>
    <submittedName>
        <fullName evidence="1">Uncharacterized protein</fullName>
    </submittedName>
</protein>
<evidence type="ECO:0000313" key="2">
    <source>
        <dbReference type="Proteomes" id="UP001164250"/>
    </source>
</evidence>
<name>A0ACC1BZH7_9ROSI</name>